<name>A0A7J7IMD8_9RHOD</name>
<reference evidence="3 4" key="1">
    <citation type="journal article" date="2020" name="J. Phycol.">
        <title>Comparative genome analysis reveals Cyanidiococcus gen. nov., a new extremophilic red algal genus sister to Cyanidioschyzon (Cyanidioschyzonaceae, Rhodophyta).</title>
        <authorList>
            <person name="Liu S.-L."/>
            <person name="Chiang Y.-R."/>
            <person name="Yoon H.S."/>
            <person name="Fu H.-Y."/>
        </authorList>
    </citation>
    <scope>NUCLEOTIDE SEQUENCE [LARGE SCALE GENOMIC DNA]</scope>
    <source>
        <strain evidence="3 4">THAL066</strain>
    </source>
</reference>
<organism evidence="3 4">
    <name type="scientific">Cyanidiococcus yangmingshanensis</name>
    <dbReference type="NCBI Taxonomy" id="2690220"/>
    <lineage>
        <taxon>Eukaryota</taxon>
        <taxon>Rhodophyta</taxon>
        <taxon>Bangiophyceae</taxon>
        <taxon>Cyanidiales</taxon>
        <taxon>Cyanidiaceae</taxon>
        <taxon>Cyanidiococcus</taxon>
    </lineage>
</organism>
<keyword evidence="3" id="KW-0378">Hydrolase</keyword>
<evidence type="ECO:0000256" key="1">
    <source>
        <dbReference type="SAM" id="MobiDB-lite"/>
    </source>
</evidence>
<dbReference type="AlphaFoldDB" id="A0A7J7IMD8"/>
<evidence type="ECO:0000259" key="2">
    <source>
        <dbReference type="Pfam" id="PF23362"/>
    </source>
</evidence>
<accession>A0A7J7IMD8</accession>
<dbReference type="Pfam" id="PF23362">
    <property type="entry name" value="DHX37_C"/>
    <property type="match status" value="1"/>
</dbReference>
<dbReference type="Proteomes" id="UP000530660">
    <property type="component" value="Unassembled WGS sequence"/>
</dbReference>
<evidence type="ECO:0000313" key="3">
    <source>
        <dbReference type="EMBL" id="KAF6003900.1"/>
    </source>
</evidence>
<dbReference type="OrthoDB" id="10025033at2759"/>
<keyword evidence="3" id="KW-0547">Nucleotide-binding</keyword>
<comment type="caution">
    <text evidence="3">The sequence shown here is derived from an EMBL/GenBank/DDBJ whole genome shotgun (WGS) entry which is preliminary data.</text>
</comment>
<protein>
    <submittedName>
        <fullName evidence="3">ATP-dependent RNA helicase dhx37</fullName>
    </submittedName>
</protein>
<keyword evidence="3" id="KW-0067">ATP-binding</keyword>
<keyword evidence="4" id="KW-1185">Reference proteome</keyword>
<evidence type="ECO:0000313" key="4">
    <source>
        <dbReference type="Proteomes" id="UP000530660"/>
    </source>
</evidence>
<feature type="domain" description="ATP-dependent RNA helicase DHX37-like C-terminal" evidence="2">
    <location>
        <begin position="296"/>
        <end position="354"/>
    </location>
</feature>
<feature type="region of interest" description="Disordered" evidence="1">
    <location>
        <begin position="1"/>
        <end position="57"/>
    </location>
</feature>
<dbReference type="GO" id="GO:0004386">
    <property type="term" value="F:helicase activity"/>
    <property type="evidence" value="ECO:0007669"/>
    <property type="project" value="UniProtKB-KW"/>
</dbReference>
<gene>
    <name evidence="3" type="primary">DHX37_2</name>
    <name evidence="3" type="ORF">F1559_003540</name>
</gene>
<keyword evidence="3" id="KW-0347">Helicase</keyword>
<dbReference type="EMBL" id="VWRR01000005">
    <property type="protein sequence ID" value="KAF6003900.1"/>
    <property type="molecule type" value="Genomic_DNA"/>
</dbReference>
<sequence length="369" mass="42490">MPATCRPVSMSPASLEEQSSWSDHTEDEDHDPAWFASSREAPSTFMTRTPPLPPPSLEQERELCRALLAAFPDQVARRMEPDQVYQWRQEHPQTSGGILFRCPVWDADEHPTKMPFIARVSRYCPVDPSRDTARYLLYTELTVEDPEQAEVAGKSPTVAVATMRGVTRIEPHWLATMGRPPLVRYGEVVGELAPPRYDAQMDQVMAWIRTFYSREAWPLPVRWMPLPSVIQESPTRLIDQRERRLCLFARALLERQVLASFPPMECCGRLRPSSAVLTWDTDLEHSSGSAARVPAYRQHRAAVLWLAALRRHRVERRCTLLEQWQRDPQFLLDEFLLWVPASDQEVLQKNWTSMTAVICRSSSETRERA</sequence>
<proteinExistence type="predicted"/>
<dbReference type="InterPro" id="IPR056371">
    <property type="entry name" value="DHX37-like_C"/>
</dbReference>